<gene>
    <name evidence="15" type="ORF">R9X50_00159500</name>
</gene>
<dbReference type="InterPro" id="IPR012334">
    <property type="entry name" value="Pectin_lyas_fold"/>
</dbReference>
<dbReference type="PANTHER" id="PTHR31884:SF1">
    <property type="entry name" value="POLYGALACTURONASE"/>
    <property type="match status" value="1"/>
</dbReference>
<dbReference type="Gene3D" id="2.160.20.10">
    <property type="entry name" value="Single-stranded right-handed beta-helix, Pectin lyase-like"/>
    <property type="match status" value="1"/>
</dbReference>
<protein>
    <recommendedName>
        <fullName evidence="3">endo-polygalacturonase</fullName>
        <ecNumber evidence="3">3.2.1.15</ecNumber>
    </recommendedName>
</protein>
<keyword evidence="10" id="KW-0961">Cell wall biogenesis/degradation</keyword>
<feature type="active site" evidence="12">
    <location>
        <position position="237"/>
    </location>
</feature>
<evidence type="ECO:0000256" key="14">
    <source>
        <dbReference type="SAM" id="SignalP"/>
    </source>
</evidence>
<dbReference type="GO" id="GO:0005576">
    <property type="term" value="C:extracellular region"/>
    <property type="evidence" value="ECO:0007669"/>
    <property type="project" value="UniProtKB-SubCell"/>
</dbReference>
<comment type="subcellular location">
    <subcellularLocation>
        <location evidence="1">Secreted</location>
    </subcellularLocation>
</comment>
<name>A0AAQ3R8C2_9PEZI</name>
<dbReference type="InterPro" id="IPR011050">
    <property type="entry name" value="Pectin_lyase_fold/virulence"/>
</dbReference>
<evidence type="ECO:0000256" key="7">
    <source>
        <dbReference type="ARBA" id="ARBA00022801"/>
    </source>
</evidence>
<dbReference type="GO" id="GO:0004650">
    <property type="term" value="F:polygalacturonase activity"/>
    <property type="evidence" value="ECO:0007669"/>
    <property type="project" value="UniProtKB-EC"/>
</dbReference>
<feature type="chain" id="PRO_5042946485" description="endo-polygalacturonase" evidence="14">
    <location>
        <begin position="20"/>
        <end position="376"/>
    </location>
</feature>
<feature type="signal peptide" evidence="14">
    <location>
        <begin position="1"/>
        <end position="19"/>
    </location>
</feature>
<keyword evidence="6" id="KW-0677">Repeat</keyword>
<evidence type="ECO:0000256" key="3">
    <source>
        <dbReference type="ARBA" id="ARBA00012736"/>
    </source>
</evidence>
<evidence type="ECO:0000256" key="4">
    <source>
        <dbReference type="ARBA" id="ARBA00022525"/>
    </source>
</evidence>
<evidence type="ECO:0000256" key="8">
    <source>
        <dbReference type="ARBA" id="ARBA00023157"/>
    </source>
</evidence>
<keyword evidence="16" id="KW-1185">Reference proteome</keyword>
<evidence type="ECO:0000313" key="15">
    <source>
        <dbReference type="EMBL" id="WPG98799.1"/>
    </source>
</evidence>
<dbReference type="FunFam" id="2.160.20.10:FF:000002">
    <property type="entry name" value="Endopolygalacturonase D"/>
    <property type="match status" value="1"/>
</dbReference>
<evidence type="ECO:0000256" key="11">
    <source>
        <dbReference type="ARBA" id="ARBA00034074"/>
    </source>
</evidence>
<comment type="similarity">
    <text evidence="2 13">Belongs to the glycosyl hydrolase 28 family.</text>
</comment>
<evidence type="ECO:0000256" key="2">
    <source>
        <dbReference type="ARBA" id="ARBA00008834"/>
    </source>
</evidence>
<evidence type="ECO:0000313" key="16">
    <source>
        <dbReference type="Proteomes" id="UP001303373"/>
    </source>
</evidence>
<sequence length="376" mass="39093">MIWSSILLSAACSISGIQASPVAGPQPIEASSLEARTDKCEFSGKDGAALAIKSKTSCSTIVLSSIFVPAGTTLDLDGLNDHTHVIFEGTTTFGYKEWSGPLITFSGNDLTITGASGSLLDGEGSRWWDGKGNGGKTKPTFMDIHNMNSSTITGLNIKNSPERVISIYNAYDVTLDHVTIDDKDGDLHGGHNTDGFDVGHSENVLISNGVVYNQDDCLAIVSGKNITFTGGFCSGGHGLSIGSVGNKSFNTVSDVLIENSVVENSATAVRIKTVTGGHGSVSGITWRDITLKDITNVAVVIEQNYSGGGPVGQPTNGVPIKDITLSNVHGTVTSSATRVDIVCAAGACSDFTWDRVDITGGKKSTICEHVPSSASC</sequence>
<keyword evidence="9 13" id="KW-0326">Glycosidase</keyword>
<evidence type="ECO:0000256" key="5">
    <source>
        <dbReference type="ARBA" id="ARBA00022729"/>
    </source>
</evidence>
<proteinExistence type="inferred from homology"/>
<evidence type="ECO:0000256" key="9">
    <source>
        <dbReference type="ARBA" id="ARBA00023295"/>
    </source>
</evidence>
<dbReference type="InterPro" id="IPR006626">
    <property type="entry name" value="PbH1"/>
</dbReference>
<reference evidence="15 16" key="1">
    <citation type="submission" date="2023-11" db="EMBL/GenBank/DDBJ databases">
        <title>An acidophilic fungus is an integral part of prey digestion in a carnivorous sundew plant.</title>
        <authorList>
            <person name="Tsai I.J."/>
        </authorList>
    </citation>
    <scope>NUCLEOTIDE SEQUENCE [LARGE SCALE GENOMIC DNA]</scope>
    <source>
        <strain evidence="15">169a</strain>
    </source>
</reference>
<evidence type="ECO:0000256" key="6">
    <source>
        <dbReference type="ARBA" id="ARBA00022737"/>
    </source>
</evidence>
<comment type="catalytic activity">
    <reaction evidence="11">
        <text>(1,4-alpha-D-galacturonosyl)n+m + H2O = (1,4-alpha-D-galacturonosyl)n + (1,4-alpha-D-galacturonosyl)m.</text>
        <dbReference type="EC" id="3.2.1.15"/>
    </reaction>
</comment>
<evidence type="ECO:0000256" key="12">
    <source>
        <dbReference type="PROSITE-ProRule" id="PRU10052"/>
    </source>
</evidence>
<evidence type="ECO:0000256" key="1">
    <source>
        <dbReference type="ARBA" id="ARBA00004613"/>
    </source>
</evidence>
<keyword evidence="7 13" id="KW-0378">Hydrolase</keyword>
<keyword evidence="8" id="KW-1015">Disulfide bond</keyword>
<dbReference type="AlphaFoldDB" id="A0AAQ3R8C2"/>
<dbReference type="PROSITE" id="PS00502">
    <property type="entry name" value="POLYGALACTURONASE"/>
    <property type="match status" value="1"/>
</dbReference>
<dbReference type="PANTHER" id="PTHR31884">
    <property type="entry name" value="POLYGALACTURONASE"/>
    <property type="match status" value="1"/>
</dbReference>
<dbReference type="Proteomes" id="UP001303373">
    <property type="component" value="Chromosome 2"/>
</dbReference>
<organism evidence="15 16">
    <name type="scientific">Acrodontium crateriforme</name>
    <dbReference type="NCBI Taxonomy" id="150365"/>
    <lineage>
        <taxon>Eukaryota</taxon>
        <taxon>Fungi</taxon>
        <taxon>Dikarya</taxon>
        <taxon>Ascomycota</taxon>
        <taxon>Pezizomycotina</taxon>
        <taxon>Dothideomycetes</taxon>
        <taxon>Dothideomycetidae</taxon>
        <taxon>Mycosphaerellales</taxon>
        <taxon>Teratosphaeriaceae</taxon>
        <taxon>Acrodontium</taxon>
    </lineage>
</organism>
<dbReference type="InterPro" id="IPR050434">
    <property type="entry name" value="Glycosyl_hydrlase_28"/>
</dbReference>
<dbReference type="EC" id="3.2.1.15" evidence="3"/>
<evidence type="ECO:0000256" key="13">
    <source>
        <dbReference type="RuleBase" id="RU361169"/>
    </source>
</evidence>
<dbReference type="GO" id="GO:0071555">
    <property type="term" value="P:cell wall organization"/>
    <property type="evidence" value="ECO:0007669"/>
    <property type="project" value="UniProtKB-KW"/>
</dbReference>
<dbReference type="InterPro" id="IPR000743">
    <property type="entry name" value="Glyco_hydro_28"/>
</dbReference>
<evidence type="ECO:0000256" key="10">
    <source>
        <dbReference type="ARBA" id="ARBA00023316"/>
    </source>
</evidence>
<keyword evidence="4" id="KW-0964">Secreted</keyword>
<keyword evidence="5 14" id="KW-0732">Signal</keyword>
<dbReference type="GO" id="GO:0045490">
    <property type="term" value="P:pectin catabolic process"/>
    <property type="evidence" value="ECO:0007669"/>
    <property type="project" value="TreeGrafter"/>
</dbReference>
<dbReference type="SMART" id="SM00710">
    <property type="entry name" value="PbH1"/>
    <property type="match status" value="4"/>
</dbReference>
<dbReference type="Pfam" id="PF00295">
    <property type="entry name" value="Glyco_hydro_28"/>
    <property type="match status" value="1"/>
</dbReference>
<dbReference type="SUPFAM" id="SSF51126">
    <property type="entry name" value="Pectin lyase-like"/>
    <property type="match status" value="1"/>
</dbReference>
<dbReference type="EMBL" id="CP138581">
    <property type="protein sequence ID" value="WPG98799.1"/>
    <property type="molecule type" value="Genomic_DNA"/>
</dbReference>
<accession>A0AAQ3R8C2</accession>